<evidence type="ECO:0000313" key="3">
    <source>
        <dbReference type="Proteomes" id="UP000177894"/>
    </source>
</evidence>
<proteinExistence type="predicted"/>
<dbReference type="AlphaFoldDB" id="A0AAC9WG87"/>
<dbReference type="InterPro" id="IPR049254">
    <property type="entry name" value="Phage_tail_terminator"/>
</dbReference>
<reference evidence="1 3" key="1">
    <citation type="submission" date="2016-10" db="EMBL/GenBank/DDBJ databases">
        <title>Complete Genome Sequence of Acetogen Clostridium formicoaceticum ATCC 27076.</title>
        <authorList>
            <person name="Bao T."/>
            <person name="Cheng C."/>
            <person name="Zhao J."/>
            <person name="Yang S.-T."/>
            <person name="Wang J."/>
            <person name="Wang M."/>
        </authorList>
    </citation>
    <scope>NUCLEOTIDE SEQUENCE [LARGE SCALE GENOMIC DNA]</scope>
    <source>
        <strain evidence="1 3">ATCC 27076</strain>
    </source>
</reference>
<accession>A0AAC9WG87</accession>
<dbReference type="Pfam" id="PF20765">
    <property type="entry name" value="Phage_tail_terminator_8"/>
    <property type="match status" value="1"/>
</dbReference>
<protein>
    <submittedName>
        <fullName evidence="2">Uncharacterized protein</fullName>
    </submittedName>
</protein>
<dbReference type="EMBL" id="CP017603">
    <property type="protein sequence ID" value="AOY77193.1"/>
    <property type="molecule type" value="Genomic_DNA"/>
</dbReference>
<dbReference type="Proteomes" id="UP000192478">
    <property type="component" value="Chromosome"/>
</dbReference>
<dbReference type="EMBL" id="CP020559">
    <property type="protein sequence ID" value="ARE87717.1"/>
    <property type="molecule type" value="Genomic_DNA"/>
</dbReference>
<reference evidence="2 4" key="2">
    <citation type="submission" date="2017-03" db="EMBL/GenBank/DDBJ databases">
        <title>Complete sequence of Clostridium formicaceticum DSM 92.</title>
        <authorList>
            <person name="Poehlein A."/>
            <person name="Karl M."/>
            <person name="Bengelsdorf F.R."/>
            <person name="Duerre P."/>
            <person name="Daniel R."/>
        </authorList>
    </citation>
    <scope>NUCLEOTIDE SEQUENCE [LARGE SCALE GENOMIC DNA]</scope>
    <source>
        <strain evidence="2 4">DSM 92</strain>
    </source>
</reference>
<organism evidence="2 4">
    <name type="scientific">Clostridium formicaceticum</name>
    <dbReference type="NCBI Taxonomy" id="1497"/>
    <lineage>
        <taxon>Bacteria</taxon>
        <taxon>Bacillati</taxon>
        <taxon>Bacillota</taxon>
        <taxon>Clostridia</taxon>
        <taxon>Eubacteriales</taxon>
        <taxon>Clostridiaceae</taxon>
        <taxon>Clostridium</taxon>
    </lineage>
</organism>
<dbReference type="KEGG" id="cfm:BJL90_15860"/>
<gene>
    <name evidence="1" type="ORF">BJL90_15860</name>
    <name evidence="2" type="ORF">CLFO_21170</name>
</gene>
<evidence type="ECO:0000313" key="1">
    <source>
        <dbReference type="EMBL" id="AOY77193.1"/>
    </source>
</evidence>
<evidence type="ECO:0000313" key="2">
    <source>
        <dbReference type="EMBL" id="ARE87717.1"/>
    </source>
</evidence>
<dbReference type="RefSeq" id="WP_070970168.1">
    <property type="nucleotide sequence ID" value="NZ_CP017603.1"/>
</dbReference>
<sequence>MRAGVRKQILDNVATLKDCYEPNVPKHNTPKPYGVVVQGTDSSRQDPTSFQRALEVWIYADLGSFQTLDNLMLETIEALDLKTFTDPNTGLSYTATFNGTIGQDMVDEEWKAIVRGLNFSVIALHETDSSTDTWEKATAEFTEEVTGAKSYKGAWREDFQVPSVLCRTISKTTEEINHSSYRENREIRIHVVSDKKDERNQIIDTIEQSLMRAIKIPLDIEDRRYLTIKSIRENRDSDMLGIGQITVTMTRINSIERGGTFIERIYSRGQVN</sequence>
<name>A0AAC9WG87_9CLOT</name>
<dbReference type="Proteomes" id="UP000177894">
    <property type="component" value="Chromosome"/>
</dbReference>
<keyword evidence="3" id="KW-1185">Reference proteome</keyword>
<evidence type="ECO:0000313" key="4">
    <source>
        <dbReference type="Proteomes" id="UP000192478"/>
    </source>
</evidence>